<comment type="caution">
    <text evidence="1">The sequence shown here is derived from an EMBL/GenBank/DDBJ whole genome shotgun (WGS) entry which is preliminary data.</text>
</comment>
<proteinExistence type="predicted"/>
<protein>
    <submittedName>
        <fullName evidence="1">Uncharacterized protein</fullName>
    </submittedName>
</protein>
<evidence type="ECO:0000313" key="1">
    <source>
        <dbReference type="EMBL" id="KAK6628085.1"/>
    </source>
</evidence>
<organism evidence="1 2">
    <name type="scientific">Polyplax serrata</name>
    <name type="common">Common mouse louse</name>
    <dbReference type="NCBI Taxonomy" id="468196"/>
    <lineage>
        <taxon>Eukaryota</taxon>
        <taxon>Metazoa</taxon>
        <taxon>Ecdysozoa</taxon>
        <taxon>Arthropoda</taxon>
        <taxon>Hexapoda</taxon>
        <taxon>Insecta</taxon>
        <taxon>Pterygota</taxon>
        <taxon>Neoptera</taxon>
        <taxon>Paraneoptera</taxon>
        <taxon>Psocodea</taxon>
        <taxon>Troctomorpha</taxon>
        <taxon>Phthiraptera</taxon>
        <taxon>Anoplura</taxon>
        <taxon>Polyplacidae</taxon>
        <taxon>Polyplax</taxon>
    </lineage>
</organism>
<keyword evidence="2" id="KW-1185">Reference proteome</keyword>
<accession>A0ABR1AVY5</accession>
<dbReference type="EMBL" id="JAWJWF010000045">
    <property type="protein sequence ID" value="KAK6628085.1"/>
    <property type="molecule type" value="Genomic_DNA"/>
</dbReference>
<evidence type="ECO:0000313" key="2">
    <source>
        <dbReference type="Proteomes" id="UP001359485"/>
    </source>
</evidence>
<name>A0ABR1AVY5_POLSC</name>
<reference evidence="1 2" key="1">
    <citation type="submission" date="2023-09" db="EMBL/GenBank/DDBJ databases">
        <title>Genomes of two closely related lineages of the louse Polyplax serrata with different host specificities.</title>
        <authorList>
            <person name="Martinu J."/>
            <person name="Tarabai H."/>
            <person name="Stefka J."/>
            <person name="Hypsa V."/>
        </authorList>
    </citation>
    <scope>NUCLEOTIDE SEQUENCE [LARGE SCALE GENOMIC DNA]</scope>
    <source>
        <strain evidence="1">98ZLc_SE</strain>
    </source>
</reference>
<gene>
    <name evidence="1" type="ORF">RUM44_010567</name>
</gene>
<dbReference type="Proteomes" id="UP001359485">
    <property type="component" value="Unassembled WGS sequence"/>
</dbReference>
<sequence length="115" mass="12925">MSKARQDIGGVGVRSGRDRDVEGIHCAVDIFGDLPRKRPCQPLPNWVAVCATLQWWERQVTNGINKKCTRTGTLSPVHNGRWSNLFARYPIIQETSPTENELDGIPRNVTLSLQK</sequence>